<dbReference type="GO" id="GO:0140359">
    <property type="term" value="F:ABC-type transporter activity"/>
    <property type="evidence" value="ECO:0007669"/>
    <property type="project" value="InterPro"/>
</dbReference>
<proteinExistence type="predicted"/>
<dbReference type="EMBL" id="ASPP01023904">
    <property type="protein sequence ID" value="ETO09791.1"/>
    <property type="molecule type" value="Genomic_DNA"/>
</dbReference>
<evidence type="ECO:0000313" key="4">
    <source>
        <dbReference type="Proteomes" id="UP000023152"/>
    </source>
</evidence>
<sequence length="129" mass="15189">MEECEALCHRLGTPQHLKSRFGKGYQLDVTFESRASVKEREQLKINAEEELKRHFSVRLIESSQHKATFELVFEFEKDGAMTLAQMFRMMENLKQKLSIVSYALNQTTLEQIFVRMAQLSCLVFYLYLK</sequence>
<name>X6M827_RETFI</name>
<comment type="caution">
    <text evidence="3">The sequence shown here is derived from an EMBL/GenBank/DDBJ whole genome shotgun (WGS) entry which is preliminary data.</text>
</comment>
<keyword evidence="1" id="KW-0813">Transport</keyword>
<evidence type="ECO:0000256" key="1">
    <source>
        <dbReference type="ARBA" id="ARBA00022448"/>
    </source>
</evidence>
<reference evidence="3 4" key="1">
    <citation type="journal article" date="2013" name="Curr. Biol.">
        <title>The Genome of the Foraminiferan Reticulomyxa filosa.</title>
        <authorList>
            <person name="Glockner G."/>
            <person name="Hulsmann N."/>
            <person name="Schleicher M."/>
            <person name="Noegel A.A."/>
            <person name="Eichinger L."/>
            <person name="Gallinger C."/>
            <person name="Pawlowski J."/>
            <person name="Sierra R."/>
            <person name="Euteneuer U."/>
            <person name="Pillet L."/>
            <person name="Moustafa A."/>
            <person name="Platzer M."/>
            <person name="Groth M."/>
            <person name="Szafranski K."/>
            <person name="Schliwa M."/>
        </authorList>
    </citation>
    <scope>NUCLEOTIDE SEQUENCE [LARGE SCALE GENOMIC DNA]</scope>
</reference>
<evidence type="ECO:0000256" key="2">
    <source>
        <dbReference type="ARBA" id="ARBA00022737"/>
    </source>
</evidence>
<accession>X6M827</accession>
<dbReference type="InterPro" id="IPR026082">
    <property type="entry name" value="ABCA"/>
</dbReference>
<dbReference type="AlphaFoldDB" id="X6M827"/>
<dbReference type="GO" id="GO:0016020">
    <property type="term" value="C:membrane"/>
    <property type="evidence" value="ECO:0007669"/>
    <property type="project" value="InterPro"/>
</dbReference>
<dbReference type="PANTHER" id="PTHR19229:SF36">
    <property type="entry name" value="ATP-BINDING CASSETTE SUB-FAMILY A MEMBER 2"/>
    <property type="match status" value="1"/>
</dbReference>
<dbReference type="PANTHER" id="PTHR19229">
    <property type="entry name" value="ATP-BINDING CASSETTE TRANSPORTER SUBFAMILY A ABCA"/>
    <property type="match status" value="1"/>
</dbReference>
<protein>
    <submittedName>
        <fullName evidence="3">Uncharacterized protein</fullName>
    </submittedName>
</protein>
<dbReference type="GO" id="GO:0005319">
    <property type="term" value="F:lipid transporter activity"/>
    <property type="evidence" value="ECO:0007669"/>
    <property type="project" value="TreeGrafter"/>
</dbReference>
<organism evidence="3 4">
    <name type="scientific">Reticulomyxa filosa</name>
    <dbReference type="NCBI Taxonomy" id="46433"/>
    <lineage>
        <taxon>Eukaryota</taxon>
        <taxon>Sar</taxon>
        <taxon>Rhizaria</taxon>
        <taxon>Retaria</taxon>
        <taxon>Foraminifera</taxon>
        <taxon>Monothalamids</taxon>
        <taxon>Reticulomyxidae</taxon>
        <taxon>Reticulomyxa</taxon>
    </lineage>
</organism>
<keyword evidence="2" id="KW-0677">Repeat</keyword>
<keyword evidence="4" id="KW-1185">Reference proteome</keyword>
<gene>
    <name evidence="3" type="ORF">RFI_27586</name>
</gene>
<dbReference type="OrthoDB" id="10063638at2759"/>
<dbReference type="Proteomes" id="UP000023152">
    <property type="component" value="Unassembled WGS sequence"/>
</dbReference>
<evidence type="ECO:0000313" key="3">
    <source>
        <dbReference type="EMBL" id="ETO09791.1"/>
    </source>
</evidence>